<dbReference type="EnsemblMetazoa" id="HelroT94381">
    <property type="protein sequence ID" value="HelroP94381"/>
    <property type="gene ID" value="HelroG94381"/>
</dbReference>
<comment type="function">
    <text evidence="17">ATP-dependent transporter located in the mitochondrial inner membrane that catalyzes the export of biliverdin from the mitochondrial matrix, and plays a crucial role in hemoglobin synthesis and antioxidative stress. Participates in the early step of the heme biosynthetic process during insertion of iron into protoporphyrin IX (PPIX). Involved in the stabilization of the iron transporter mitoferrin-1/SLC25A37. In addition may be involved in mitochondrial unfolded protein response (UPRmt) signaling pathway, although ABCB10 probably does not participate in peptide export from mitochondria.</text>
</comment>
<dbReference type="AlphaFoldDB" id="T1G907"/>
<keyword evidence="5" id="KW-0479">Metal-binding</keyword>
<evidence type="ECO:0000256" key="15">
    <source>
        <dbReference type="ARBA" id="ARBA00023136"/>
    </source>
</evidence>
<dbReference type="InterPro" id="IPR036640">
    <property type="entry name" value="ABC1_TM_sf"/>
</dbReference>
<name>T1G907_HELRO</name>
<dbReference type="PROSITE" id="PS50929">
    <property type="entry name" value="ABC_TM1F"/>
    <property type="match status" value="1"/>
</dbReference>
<dbReference type="GO" id="GO:0042626">
    <property type="term" value="F:ATPase-coupled transmembrane transporter activity"/>
    <property type="evidence" value="ECO:0000318"/>
    <property type="project" value="GO_Central"/>
</dbReference>
<dbReference type="FunCoup" id="T1G907">
    <property type="interactions" value="670"/>
</dbReference>
<protein>
    <recommendedName>
        <fullName evidence="18">ATP-binding cassette sub-family B member 10, mitochondrial</fullName>
    </recommendedName>
    <alternativeName>
        <fullName evidence="19">ABC-mitochondrial erythroid protein</fullName>
    </alternativeName>
    <alternativeName>
        <fullName evidence="20">ATP-binding cassette transporter 10</fullName>
    </alternativeName>
</protein>
<evidence type="ECO:0000256" key="14">
    <source>
        <dbReference type="ARBA" id="ARBA00023128"/>
    </source>
</evidence>
<evidence type="ECO:0000256" key="9">
    <source>
        <dbReference type="ARBA" id="ARBA00022842"/>
    </source>
</evidence>
<evidence type="ECO:0000256" key="2">
    <source>
        <dbReference type="ARBA" id="ARBA00005580"/>
    </source>
</evidence>
<evidence type="ECO:0000313" key="25">
    <source>
        <dbReference type="EnsemblMetazoa" id="HelroP94381"/>
    </source>
</evidence>
<dbReference type="InterPro" id="IPR003439">
    <property type="entry name" value="ABC_transporter-like_ATP-bd"/>
</dbReference>
<keyword evidence="12 21" id="KW-1133">Transmembrane helix</keyword>
<dbReference type="Gene3D" id="3.40.50.300">
    <property type="entry name" value="P-loop containing nucleotide triphosphate hydrolases"/>
    <property type="match status" value="1"/>
</dbReference>
<keyword evidence="7" id="KW-0999">Mitochondrion inner membrane</keyword>
<dbReference type="GO" id="GO:0005743">
    <property type="term" value="C:mitochondrial inner membrane"/>
    <property type="evidence" value="ECO:0007669"/>
    <property type="project" value="UniProtKB-SubCell"/>
</dbReference>
<dbReference type="OMA" id="MYTGHTL"/>
<dbReference type="Pfam" id="PF00005">
    <property type="entry name" value="ABC_tran"/>
    <property type="match status" value="1"/>
</dbReference>
<dbReference type="SMART" id="SM00382">
    <property type="entry name" value="AAA"/>
    <property type="match status" value="1"/>
</dbReference>
<dbReference type="SUPFAM" id="SSF90123">
    <property type="entry name" value="ABC transporter transmembrane region"/>
    <property type="match status" value="1"/>
</dbReference>
<comment type="similarity">
    <text evidence="2">Belongs to the ABC transporter superfamily. ABCB family. Mitochondrial peptide exporter (TC 3.A.1.212) subfamily.</text>
</comment>
<dbReference type="GO" id="GO:0016887">
    <property type="term" value="F:ATP hydrolysis activity"/>
    <property type="evidence" value="ECO:0007669"/>
    <property type="project" value="InterPro"/>
</dbReference>
<proteinExistence type="inferred from homology"/>
<evidence type="ECO:0000256" key="5">
    <source>
        <dbReference type="ARBA" id="ARBA00022723"/>
    </source>
</evidence>
<dbReference type="KEGG" id="hro:HELRODRAFT_94381"/>
<dbReference type="EMBL" id="KB096742">
    <property type="protein sequence ID" value="ESO02078.1"/>
    <property type="molecule type" value="Genomic_DNA"/>
</dbReference>
<dbReference type="CDD" id="cd03249">
    <property type="entry name" value="ABC_MTABC3_MDL1_MDL2"/>
    <property type="match status" value="1"/>
</dbReference>
<evidence type="ECO:0000256" key="19">
    <source>
        <dbReference type="ARBA" id="ARBA00075187"/>
    </source>
</evidence>
<dbReference type="PIRSF" id="PIRSF002773">
    <property type="entry name" value="ABC_prm/ATPase_B"/>
    <property type="match status" value="1"/>
</dbReference>
<dbReference type="InterPro" id="IPR003593">
    <property type="entry name" value="AAA+_ATPase"/>
</dbReference>
<feature type="domain" description="ABC transmembrane type-1" evidence="23">
    <location>
        <begin position="109"/>
        <end position="393"/>
    </location>
</feature>
<feature type="transmembrane region" description="Helical" evidence="21">
    <location>
        <begin position="107"/>
        <end position="132"/>
    </location>
</feature>
<keyword evidence="14" id="KW-0496">Mitochondrion</keyword>
<dbReference type="InterPro" id="IPR017871">
    <property type="entry name" value="ABC_transporter-like_CS"/>
</dbReference>
<feature type="domain" description="ABC transporter" evidence="22">
    <location>
        <begin position="427"/>
        <end position="666"/>
    </location>
</feature>
<dbReference type="GO" id="GO:0042802">
    <property type="term" value="F:identical protein binding"/>
    <property type="evidence" value="ECO:0007669"/>
    <property type="project" value="UniProtKB-ARBA"/>
</dbReference>
<evidence type="ECO:0000313" key="26">
    <source>
        <dbReference type="Proteomes" id="UP000015101"/>
    </source>
</evidence>
<evidence type="ECO:0000259" key="23">
    <source>
        <dbReference type="PROSITE" id="PS50929"/>
    </source>
</evidence>
<evidence type="ECO:0000256" key="4">
    <source>
        <dbReference type="ARBA" id="ARBA00022692"/>
    </source>
</evidence>
<dbReference type="GO" id="GO:0046872">
    <property type="term" value="F:metal ion binding"/>
    <property type="evidence" value="ECO:0007669"/>
    <property type="project" value="UniProtKB-KW"/>
</dbReference>
<evidence type="ECO:0000256" key="17">
    <source>
        <dbReference type="ARBA" id="ARBA00055589"/>
    </source>
</evidence>
<dbReference type="EMBL" id="AMQM01000793">
    <property type="status" value="NOT_ANNOTATED_CDS"/>
    <property type="molecule type" value="Genomic_DNA"/>
</dbReference>
<evidence type="ECO:0000256" key="7">
    <source>
        <dbReference type="ARBA" id="ARBA00022792"/>
    </source>
</evidence>
<keyword evidence="13" id="KW-0007">Acetylation</keyword>
<keyword evidence="8" id="KW-0067">ATP-binding</keyword>
<dbReference type="PROSITE" id="PS00211">
    <property type="entry name" value="ABC_TRANSPORTER_1"/>
    <property type="match status" value="1"/>
</dbReference>
<dbReference type="Gene3D" id="1.20.1560.10">
    <property type="entry name" value="ABC transporter type 1, transmembrane domain"/>
    <property type="match status" value="1"/>
</dbReference>
<dbReference type="RefSeq" id="XP_009019486.1">
    <property type="nucleotide sequence ID" value="XM_009021238.1"/>
</dbReference>
<dbReference type="InterPro" id="IPR011527">
    <property type="entry name" value="ABC1_TM_dom"/>
</dbReference>
<dbReference type="Pfam" id="PF00664">
    <property type="entry name" value="ABC_membrane"/>
    <property type="match status" value="1"/>
</dbReference>
<evidence type="ECO:0000256" key="11">
    <source>
        <dbReference type="ARBA" id="ARBA00022967"/>
    </source>
</evidence>
<evidence type="ECO:0000256" key="3">
    <source>
        <dbReference type="ARBA" id="ARBA00022448"/>
    </source>
</evidence>
<comment type="subcellular location">
    <subcellularLocation>
        <location evidence="1">Mitochondrion inner membrane</location>
        <topology evidence="1">Multi-pass membrane protein</topology>
    </subcellularLocation>
</comment>
<feature type="transmembrane region" description="Helical" evidence="21">
    <location>
        <begin position="152"/>
        <end position="171"/>
    </location>
</feature>
<evidence type="ECO:0000256" key="6">
    <source>
        <dbReference type="ARBA" id="ARBA00022741"/>
    </source>
</evidence>
<feature type="transmembrane region" description="Helical" evidence="21">
    <location>
        <begin position="371"/>
        <end position="389"/>
    </location>
</feature>
<evidence type="ECO:0000256" key="21">
    <source>
        <dbReference type="SAM" id="Phobius"/>
    </source>
</evidence>
<keyword evidence="4 21" id="KW-0812">Transmembrane</keyword>
<comment type="catalytic activity">
    <reaction evidence="16">
        <text>biliverdin IXalpha(in) + ATP + H2O = biliverdin IXalpha(out) + ADP + phosphate + H(+)</text>
        <dbReference type="Rhea" id="RHEA:82359"/>
        <dbReference type="ChEBI" id="CHEBI:15377"/>
        <dbReference type="ChEBI" id="CHEBI:15378"/>
        <dbReference type="ChEBI" id="CHEBI:30616"/>
        <dbReference type="ChEBI" id="CHEBI:43474"/>
        <dbReference type="ChEBI" id="CHEBI:57991"/>
        <dbReference type="ChEBI" id="CHEBI:456216"/>
    </reaction>
    <physiologicalReaction direction="left-to-right" evidence="16">
        <dbReference type="Rhea" id="RHEA:82360"/>
    </physiologicalReaction>
</comment>
<evidence type="ECO:0000256" key="1">
    <source>
        <dbReference type="ARBA" id="ARBA00004448"/>
    </source>
</evidence>
<dbReference type="FunFam" id="1.20.1560.10:FF:000048">
    <property type="entry name" value="ATP-binding cassette sub-family B member 10, mitochondrial"/>
    <property type="match status" value="1"/>
</dbReference>
<evidence type="ECO:0000256" key="20">
    <source>
        <dbReference type="ARBA" id="ARBA00083334"/>
    </source>
</evidence>
<evidence type="ECO:0000259" key="22">
    <source>
        <dbReference type="PROSITE" id="PS50893"/>
    </source>
</evidence>
<keyword evidence="3" id="KW-0813">Transport</keyword>
<dbReference type="InParanoid" id="T1G907"/>
<keyword evidence="26" id="KW-1185">Reference proteome</keyword>
<reference evidence="24 26" key="2">
    <citation type="journal article" date="2013" name="Nature">
        <title>Insights into bilaterian evolution from three spiralian genomes.</title>
        <authorList>
            <person name="Simakov O."/>
            <person name="Marletaz F."/>
            <person name="Cho S.J."/>
            <person name="Edsinger-Gonzales E."/>
            <person name="Havlak P."/>
            <person name="Hellsten U."/>
            <person name="Kuo D.H."/>
            <person name="Larsson T."/>
            <person name="Lv J."/>
            <person name="Arendt D."/>
            <person name="Savage R."/>
            <person name="Osoegawa K."/>
            <person name="de Jong P."/>
            <person name="Grimwood J."/>
            <person name="Chapman J.A."/>
            <person name="Shapiro H."/>
            <person name="Aerts A."/>
            <person name="Otillar R.P."/>
            <person name="Terry A.Y."/>
            <person name="Boore J.L."/>
            <person name="Grigoriev I.V."/>
            <person name="Lindberg D.R."/>
            <person name="Seaver E.C."/>
            <person name="Weisblat D.A."/>
            <person name="Putnam N.H."/>
            <person name="Rokhsar D.S."/>
        </authorList>
    </citation>
    <scope>NUCLEOTIDE SEQUENCE</scope>
</reference>
<feature type="transmembrane region" description="Helical" evidence="21">
    <location>
        <begin position="333"/>
        <end position="351"/>
    </location>
</feature>
<dbReference type="GeneID" id="20217554"/>
<dbReference type="OrthoDB" id="6500128at2759"/>
<dbReference type="GO" id="GO:0055085">
    <property type="term" value="P:transmembrane transport"/>
    <property type="evidence" value="ECO:0000318"/>
    <property type="project" value="GO_Central"/>
</dbReference>
<gene>
    <name evidence="25" type="primary">20217554</name>
    <name evidence="24" type="ORF">HELRODRAFT_94381</name>
</gene>
<evidence type="ECO:0000256" key="8">
    <source>
        <dbReference type="ARBA" id="ARBA00022840"/>
    </source>
</evidence>
<dbReference type="PANTHER" id="PTHR43394:SF1">
    <property type="entry name" value="ATP-BINDING CASSETTE SUB-FAMILY B MEMBER 10, MITOCHONDRIAL"/>
    <property type="match status" value="1"/>
</dbReference>
<dbReference type="SUPFAM" id="SSF52540">
    <property type="entry name" value="P-loop containing nucleoside triphosphate hydrolases"/>
    <property type="match status" value="1"/>
</dbReference>
<dbReference type="HOGENOM" id="CLU_000604_84_3_1"/>
<keyword evidence="9" id="KW-0460">Magnesium</keyword>
<evidence type="ECO:0000256" key="12">
    <source>
        <dbReference type="ARBA" id="ARBA00022989"/>
    </source>
</evidence>
<keyword evidence="6" id="KW-0547">Nucleotide-binding</keyword>
<dbReference type="PROSITE" id="PS50893">
    <property type="entry name" value="ABC_TRANSPORTER_2"/>
    <property type="match status" value="1"/>
</dbReference>
<keyword evidence="10" id="KW-0809">Transit peptide</keyword>
<dbReference type="CTD" id="20217554"/>
<reference evidence="26" key="1">
    <citation type="submission" date="2012-12" db="EMBL/GenBank/DDBJ databases">
        <authorList>
            <person name="Hellsten U."/>
            <person name="Grimwood J."/>
            <person name="Chapman J.A."/>
            <person name="Shapiro H."/>
            <person name="Aerts A."/>
            <person name="Otillar R.P."/>
            <person name="Terry A.Y."/>
            <person name="Boore J.L."/>
            <person name="Simakov O."/>
            <person name="Marletaz F."/>
            <person name="Cho S.-J."/>
            <person name="Edsinger-Gonzales E."/>
            <person name="Havlak P."/>
            <person name="Kuo D.-H."/>
            <person name="Larsson T."/>
            <person name="Lv J."/>
            <person name="Arendt D."/>
            <person name="Savage R."/>
            <person name="Osoegawa K."/>
            <person name="de Jong P."/>
            <person name="Lindberg D.R."/>
            <person name="Seaver E.C."/>
            <person name="Weisblat D.A."/>
            <person name="Putnam N.H."/>
            <person name="Grigoriev I.V."/>
            <person name="Rokhsar D.S."/>
        </authorList>
    </citation>
    <scope>NUCLEOTIDE SEQUENCE</scope>
</reference>
<dbReference type="GO" id="GO:0140359">
    <property type="term" value="F:ABC-type transporter activity"/>
    <property type="evidence" value="ECO:0007669"/>
    <property type="project" value="InterPro"/>
</dbReference>
<keyword evidence="15 21" id="KW-0472">Membrane</keyword>
<evidence type="ECO:0000313" key="24">
    <source>
        <dbReference type="EMBL" id="ESO02078.1"/>
    </source>
</evidence>
<evidence type="ECO:0000256" key="16">
    <source>
        <dbReference type="ARBA" id="ARBA00052250"/>
    </source>
</evidence>
<dbReference type="InterPro" id="IPR027417">
    <property type="entry name" value="P-loop_NTPase"/>
</dbReference>
<dbReference type="CDD" id="cd18573">
    <property type="entry name" value="ABC_6TM_ABCB10_like"/>
    <property type="match status" value="1"/>
</dbReference>
<accession>T1G907</accession>
<evidence type="ECO:0000256" key="13">
    <source>
        <dbReference type="ARBA" id="ARBA00022990"/>
    </source>
</evidence>
<dbReference type="STRING" id="6412.T1G907"/>
<dbReference type="InterPro" id="IPR039421">
    <property type="entry name" value="Type_1_exporter"/>
</dbReference>
<dbReference type="GO" id="GO:0016020">
    <property type="term" value="C:membrane"/>
    <property type="evidence" value="ECO:0000318"/>
    <property type="project" value="GO_Central"/>
</dbReference>
<sequence>MFKFNYYALSTFKRLLSGDLISKSLKTFPTIQSTTKTNLRASLRFFRTYPTKTNNETRSLTKLLQKAAAGRFASTDVRQPAKTLFPVKDSVLIKRLLTLAKPERARLCVALTLLLISSCVTLVVPFGIGRVIDIIYTTSQEEVVDKLSKFCGGLLFIFVIGAIANFGRIVIMQTSGNRIIKRLQQTLFGSLMKQDISFFDKNKTGELMNRLSVDTALVGNTLTMNISDGLRSVLQAFGGVSWMVYTCPQLAAISMCIVPPLAILSRLYGRFVKNITTSVQEAQASAAEIAEERISNIRTVQAFVQEQKERMLYNEKLNNVLALSFREAIAKGVFWASTGFSGNLTVLLLFYFGGKMVSTGTITVGELSSFLVYAAFVGVSIGGISSFYAESMKGVGSSTRIFELIDRKPTIPDKGEIIPSKQLKGNVKFDNIQFSYPLRPGAGILHNLNLYLPSGSVTAIVGPSGSGKSTLASLLLRFYDPVSGSVVLDDMDIKTLNTHWLRKNMSIVSQDPILFSTSIANNICYGASDADNVSSDQIIEAACKANAHSFIEKFPQGYDTMVGERGIMLSGGQRQRIAIARAIIKNPKILILDEATSALDAESEHLVQEALVRVMEGRTVLVIAHRLSTIRRAQQIAVLDGGKACEIGTYEELMSKEGGPFRKLVERQMGSGVYVNGAINGGNDNLNVER</sequence>
<dbReference type="GO" id="GO:0005524">
    <property type="term" value="F:ATP binding"/>
    <property type="evidence" value="ECO:0007669"/>
    <property type="project" value="UniProtKB-KW"/>
</dbReference>
<reference evidence="25" key="3">
    <citation type="submission" date="2015-06" db="UniProtKB">
        <authorList>
            <consortium name="EnsemblMetazoa"/>
        </authorList>
    </citation>
    <scope>IDENTIFICATION</scope>
</reference>
<evidence type="ECO:0000256" key="10">
    <source>
        <dbReference type="ARBA" id="ARBA00022946"/>
    </source>
</evidence>
<dbReference type="PANTHER" id="PTHR43394">
    <property type="entry name" value="ATP-DEPENDENT PERMEASE MDL1, MITOCHONDRIAL"/>
    <property type="match status" value="1"/>
</dbReference>
<keyword evidence="11" id="KW-1278">Translocase</keyword>
<dbReference type="eggNOG" id="KOG0058">
    <property type="taxonomic scope" value="Eukaryota"/>
</dbReference>
<organism evidence="25 26">
    <name type="scientific">Helobdella robusta</name>
    <name type="common">Californian leech</name>
    <dbReference type="NCBI Taxonomy" id="6412"/>
    <lineage>
        <taxon>Eukaryota</taxon>
        <taxon>Metazoa</taxon>
        <taxon>Spiralia</taxon>
        <taxon>Lophotrochozoa</taxon>
        <taxon>Annelida</taxon>
        <taxon>Clitellata</taxon>
        <taxon>Hirudinea</taxon>
        <taxon>Rhynchobdellida</taxon>
        <taxon>Glossiphoniidae</taxon>
        <taxon>Helobdella</taxon>
    </lineage>
</organism>
<dbReference type="FunFam" id="3.40.50.300:FF:000403">
    <property type="entry name" value="ATP-binding cassette sub-family B member 8, mitochondrial"/>
    <property type="match status" value="1"/>
</dbReference>
<dbReference type="Proteomes" id="UP000015101">
    <property type="component" value="Unassembled WGS sequence"/>
</dbReference>
<evidence type="ECO:0000256" key="18">
    <source>
        <dbReference type="ARBA" id="ARBA00072683"/>
    </source>
</evidence>